<protein>
    <submittedName>
        <fullName evidence="1">Uncharacterized protein</fullName>
    </submittedName>
</protein>
<accession>A0A6A3MHQ0</accession>
<dbReference type="OrthoDB" id="99816at2759"/>
<evidence type="ECO:0000313" key="2">
    <source>
        <dbReference type="EMBL" id="KAE9036182.1"/>
    </source>
</evidence>
<dbReference type="AlphaFoldDB" id="A0A6A3MHQ0"/>
<name>A0A6A3MHQ0_9STRA</name>
<reference evidence="3 4" key="1">
    <citation type="submission" date="2018-09" db="EMBL/GenBank/DDBJ databases">
        <title>Genomic investigation of the strawberry pathogen Phytophthora fragariae indicates pathogenicity is determined by transcriptional variation in three key races.</title>
        <authorList>
            <person name="Adams T.M."/>
            <person name="Armitage A.D."/>
            <person name="Sobczyk M.K."/>
            <person name="Bates H.J."/>
            <person name="Dunwell J.M."/>
            <person name="Nellist C.F."/>
            <person name="Harrison R.J."/>
        </authorList>
    </citation>
    <scope>NUCLEOTIDE SEQUENCE [LARGE SCALE GENOMIC DNA]</scope>
    <source>
        <strain evidence="1 3">SCRP249</strain>
        <strain evidence="2 4">SCRP324</strain>
    </source>
</reference>
<proteinExistence type="predicted"/>
<comment type="caution">
    <text evidence="1">The sequence shown here is derived from an EMBL/GenBank/DDBJ whole genome shotgun (WGS) entry which is preliminary data.</text>
</comment>
<evidence type="ECO:0000313" key="4">
    <source>
        <dbReference type="Proteomes" id="UP000435112"/>
    </source>
</evidence>
<dbReference type="Proteomes" id="UP000435112">
    <property type="component" value="Unassembled WGS sequence"/>
</dbReference>
<sequence length="176" mass="19986">MTNETAVNDALEFAKTIKEVDDVQAMENQREMIMELVVAINQKKEQRTSALAALITCSWTGDEESLVSLLKEDSTPPECVKHEELAAVLTQMEMKTKEMGHLEQQLSDQTPLVRAFNPFVMEAGKALQDKKIREVSVRLSKEKQAKGELEKECRRMLMCFLQSDAEVRKLVKQSLV</sequence>
<gene>
    <name evidence="1" type="ORF">PR001_g11618</name>
    <name evidence="2" type="ORF">PR002_g7205</name>
</gene>
<evidence type="ECO:0000313" key="1">
    <source>
        <dbReference type="EMBL" id="KAE9028975.1"/>
    </source>
</evidence>
<dbReference type="EMBL" id="QXFU01000340">
    <property type="protein sequence ID" value="KAE9036182.1"/>
    <property type="molecule type" value="Genomic_DNA"/>
</dbReference>
<evidence type="ECO:0000313" key="3">
    <source>
        <dbReference type="Proteomes" id="UP000429607"/>
    </source>
</evidence>
<organism evidence="1 3">
    <name type="scientific">Phytophthora rubi</name>
    <dbReference type="NCBI Taxonomy" id="129364"/>
    <lineage>
        <taxon>Eukaryota</taxon>
        <taxon>Sar</taxon>
        <taxon>Stramenopiles</taxon>
        <taxon>Oomycota</taxon>
        <taxon>Peronosporomycetes</taxon>
        <taxon>Peronosporales</taxon>
        <taxon>Peronosporaceae</taxon>
        <taxon>Phytophthora</taxon>
    </lineage>
</organism>
<dbReference type="EMBL" id="QXFV01000721">
    <property type="protein sequence ID" value="KAE9028975.1"/>
    <property type="molecule type" value="Genomic_DNA"/>
</dbReference>
<dbReference type="Proteomes" id="UP000429607">
    <property type="component" value="Unassembled WGS sequence"/>
</dbReference>